<keyword evidence="2" id="KW-0004">4Fe-4S</keyword>
<protein>
    <submittedName>
        <fullName evidence="8">2-iminoacetate synthase ThiH</fullName>
    </submittedName>
</protein>
<dbReference type="EMBL" id="VMNH01000009">
    <property type="protein sequence ID" value="TVO75202.1"/>
    <property type="molecule type" value="Genomic_DNA"/>
</dbReference>
<dbReference type="SMART" id="SM00876">
    <property type="entry name" value="BATS"/>
    <property type="match status" value="1"/>
</dbReference>
<dbReference type="GO" id="GO:0005506">
    <property type="term" value="F:iron ion binding"/>
    <property type="evidence" value="ECO:0007669"/>
    <property type="project" value="InterPro"/>
</dbReference>
<evidence type="ECO:0000259" key="7">
    <source>
        <dbReference type="PROSITE" id="PS51918"/>
    </source>
</evidence>
<keyword evidence="9" id="KW-1185">Reference proteome</keyword>
<dbReference type="GO" id="GO:0009228">
    <property type="term" value="P:thiamine biosynthetic process"/>
    <property type="evidence" value="ECO:0007669"/>
    <property type="project" value="InterPro"/>
</dbReference>
<dbReference type="AlphaFoldDB" id="A0A557SCR3"/>
<keyword evidence="4" id="KW-0479">Metal-binding</keyword>
<sequence length="370" mass="42916">MSFLSVFEQHSWQGMSERINAKQASDVERALSRRGKRDLDDFCALVSPAAVPYLERMAQISHDLTRKRFGNTTQLYIPMYLSNECHNICTYCGFSVNNKLERRTLDQQQIMREVEAIKAHGFEHLLLVTGEAHRTVGVDYLEQALEWVRPHFSSLSMEVQSLDQADYERLIKQGLNSVLLYQETYHRDNYQQYHPKGKKRNFKYRLETPDRLGRAGIHRIGLGTLLGLEEWRTDAAFVALHLGYLERQYWQTKYSISLPRLRPAEGVQSPNVEVTDRDFVQLICAYRIYSENVEISLSTRERPEFRDHLLKLGITSMSAGSKTEPGGYAIEEEALEQFEISDERTPEEVAAMIRRQGFEPVWKDWDSVLG</sequence>
<keyword evidence="6" id="KW-0411">Iron-sulfur</keyword>
<evidence type="ECO:0000313" key="8">
    <source>
        <dbReference type="EMBL" id="TVO75202.1"/>
    </source>
</evidence>
<dbReference type="SFLD" id="SFLDG01060">
    <property type="entry name" value="BATS_domain_containing"/>
    <property type="match status" value="1"/>
</dbReference>
<keyword evidence="5" id="KW-0408">Iron</keyword>
<evidence type="ECO:0000256" key="1">
    <source>
        <dbReference type="ARBA" id="ARBA00001966"/>
    </source>
</evidence>
<dbReference type="InterPro" id="IPR058240">
    <property type="entry name" value="rSAM_sf"/>
</dbReference>
<dbReference type="NCBIfam" id="TIGR02351">
    <property type="entry name" value="thiH"/>
    <property type="match status" value="1"/>
</dbReference>
<dbReference type="InterPro" id="IPR034428">
    <property type="entry name" value="ThiH/NoCL/HydG-like"/>
</dbReference>
<dbReference type="SFLD" id="SFLDF00301">
    <property type="entry name" value="2-iminoacetate_synthase_(ThiH)"/>
    <property type="match status" value="1"/>
</dbReference>
<dbReference type="RefSeq" id="WP_144358775.1">
    <property type="nucleotide sequence ID" value="NZ_VMNH01000009.1"/>
</dbReference>
<dbReference type="PANTHER" id="PTHR43583">
    <property type="entry name" value="2-IMINOACETATE SYNTHASE"/>
    <property type="match status" value="1"/>
</dbReference>
<comment type="cofactor">
    <cofactor evidence="1">
        <name>[4Fe-4S] cluster</name>
        <dbReference type="ChEBI" id="CHEBI:49883"/>
    </cofactor>
</comment>
<dbReference type="InterPro" id="IPR012726">
    <property type="entry name" value="ThiH"/>
</dbReference>
<dbReference type="InterPro" id="IPR010722">
    <property type="entry name" value="BATS_dom"/>
</dbReference>
<dbReference type="PROSITE" id="PS51918">
    <property type="entry name" value="RADICAL_SAM"/>
    <property type="match status" value="1"/>
</dbReference>
<dbReference type="Proteomes" id="UP000316649">
    <property type="component" value="Unassembled WGS sequence"/>
</dbReference>
<evidence type="ECO:0000256" key="2">
    <source>
        <dbReference type="ARBA" id="ARBA00022485"/>
    </source>
</evidence>
<dbReference type="PANTHER" id="PTHR43583:SF1">
    <property type="entry name" value="2-IMINOACETATE SYNTHASE"/>
    <property type="match status" value="1"/>
</dbReference>
<dbReference type="SFLD" id="SFLDG01081">
    <property type="entry name" value="cleavage_of_the_Ca-Cb_bond_in"/>
    <property type="match status" value="1"/>
</dbReference>
<dbReference type="CDD" id="cd01335">
    <property type="entry name" value="Radical_SAM"/>
    <property type="match status" value="1"/>
</dbReference>
<evidence type="ECO:0000256" key="5">
    <source>
        <dbReference type="ARBA" id="ARBA00023004"/>
    </source>
</evidence>
<evidence type="ECO:0000256" key="6">
    <source>
        <dbReference type="ARBA" id="ARBA00023014"/>
    </source>
</evidence>
<evidence type="ECO:0000313" key="9">
    <source>
        <dbReference type="Proteomes" id="UP000316649"/>
    </source>
</evidence>
<dbReference type="SFLD" id="SFLDS00029">
    <property type="entry name" value="Radical_SAM"/>
    <property type="match status" value="1"/>
</dbReference>
<dbReference type="Gene3D" id="3.20.20.70">
    <property type="entry name" value="Aldolase class I"/>
    <property type="match status" value="1"/>
</dbReference>
<dbReference type="InterPro" id="IPR007197">
    <property type="entry name" value="rSAM"/>
</dbReference>
<dbReference type="GO" id="GO:0003824">
    <property type="term" value="F:catalytic activity"/>
    <property type="evidence" value="ECO:0007669"/>
    <property type="project" value="InterPro"/>
</dbReference>
<accession>A0A557SCR3</accession>
<dbReference type="InterPro" id="IPR013785">
    <property type="entry name" value="Aldolase_TIM"/>
</dbReference>
<organism evidence="8 9">
    <name type="scientific">Sedimenticola selenatireducens</name>
    <dbReference type="NCBI Taxonomy" id="191960"/>
    <lineage>
        <taxon>Bacteria</taxon>
        <taxon>Pseudomonadati</taxon>
        <taxon>Pseudomonadota</taxon>
        <taxon>Gammaproteobacteria</taxon>
        <taxon>Chromatiales</taxon>
        <taxon>Sedimenticolaceae</taxon>
        <taxon>Sedimenticola</taxon>
    </lineage>
</organism>
<evidence type="ECO:0000256" key="3">
    <source>
        <dbReference type="ARBA" id="ARBA00022691"/>
    </source>
</evidence>
<comment type="caution">
    <text evidence="8">The sequence shown here is derived from an EMBL/GenBank/DDBJ whole genome shotgun (WGS) entry which is preliminary data.</text>
</comment>
<dbReference type="Pfam" id="PF06968">
    <property type="entry name" value="BATS"/>
    <property type="match status" value="1"/>
</dbReference>
<keyword evidence="3" id="KW-0949">S-adenosyl-L-methionine</keyword>
<feature type="domain" description="Radical SAM core" evidence="7">
    <location>
        <begin position="71"/>
        <end position="300"/>
    </location>
</feature>
<name>A0A557SCR3_9GAMM</name>
<reference evidence="8 9" key="1">
    <citation type="submission" date="2019-07" db="EMBL/GenBank/DDBJ databases">
        <title>The pathways for chlorine oxyanion respiration interact through the shared metabolite chlorate.</title>
        <authorList>
            <person name="Barnum T.P."/>
            <person name="Cheng Y."/>
            <person name="Hill K.A."/>
            <person name="Lucas L.N."/>
            <person name="Carlson H.K."/>
            <person name="Coates J.D."/>
        </authorList>
    </citation>
    <scope>NUCLEOTIDE SEQUENCE [LARGE SCALE GENOMIC DNA]</scope>
    <source>
        <strain evidence="8 9">BK-1</strain>
    </source>
</reference>
<proteinExistence type="predicted"/>
<dbReference type="Pfam" id="PF04055">
    <property type="entry name" value="Radical_SAM"/>
    <property type="match status" value="1"/>
</dbReference>
<dbReference type="GO" id="GO:0051539">
    <property type="term" value="F:4 iron, 4 sulfur cluster binding"/>
    <property type="evidence" value="ECO:0007669"/>
    <property type="project" value="UniProtKB-KW"/>
</dbReference>
<evidence type="ECO:0000256" key="4">
    <source>
        <dbReference type="ARBA" id="ARBA00022723"/>
    </source>
</evidence>
<gene>
    <name evidence="8" type="primary">thiH</name>
    <name evidence="8" type="ORF">FHP88_09330</name>
</gene>
<dbReference type="OrthoDB" id="9801120at2"/>
<dbReference type="SUPFAM" id="SSF102114">
    <property type="entry name" value="Radical SAM enzymes"/>
    <property type="match status" value="1"/>
</dbReference>